<evidence type="ECO:0000313" key="2">
    <source>
        <dbReference type="Proteomes" id="UP000821845"/>
    </source>
</evidence>
<dbReference type="EMBL" id="CM023481">
    <property type="protein sequence ID" value="KAH6948387.1"/>
    <property type="molecule type" value="Genomic_DNA"/>
</dbReference>
<accession>A0ACB7TPX6</accession>
<reference evidence="1" key="1">
    <citation type="submission" date="2020-05" db="EMBL/GenBank/DDBJ databases">
        <title>Large-scale comparative analyses of tick genomes elucidate their genetic diversity and vector capacities.</title>
        <authorList>
            <person name="Jia N."/>
            <person name="Wang J."/>
            <person name="Shi W."/>
            <person name="Du L."/>
            <person name="Sun Y."/>
            <person name="Zhan W."/>
            <person name="Jiang J."/>
            <person name="Wang Q."/>
            <person name="Zhang B."/>
            <person name="Ji P."/>
            <person name="Sakyi L.B."/>
            <person name="Cui X."/>
            <person name="Yuan T."/>
            <person name="Jiang B."/>
            <person name="Yang W."/>
            <person name="Lam T.T.-Y."/>
            <person name="Chang Q."/>
            <person name="Ding S."/>
            <person name="Wang X."/>
            <person name="Zhu J."/>
            <person name="Ruan X."/>
            <person name="Zhao L."/>
            <person name="Wei J."/>
            <person name="Que T."/>
            <person name="Du C."/>
            <person name="Cheng J."/>
            <person name="Dai P."/>
            <person name="Han X."/>
            <person name="Huang E."/>
            <person name="Gao Y."/>
            <person name="Liu J."/>
            <person name="Shao H."/>
            <person name="Ye R."/>
            <person name="Li L."/>
            <person name="Wei W."/>
            <person name="Wang X."/>
            <person name="Wang C."/>
            <person name="Yang T."/>
            <person name="Huo Q."/>
            <person name="Li W."/>
            <person name="Guo W."/>
            <person name="Chen H."/>
            <person name="Zhou L."/>
            <person name="Ni X."/>
            <person name="Tian J."/>
            <person name="Zhou Y."/>
            <person name="Sheng Y."/>
            <person name="Liu T."/>
            <person name="Pan Y."/>
            <person name="Xia L."/>
            <person name="Li J."/>
            <person name="Zhao F."/>
            <person name="Cao W."/>
        </authorList>
    </citation>
    <scope>NUCLEOTIDE SEQUENCE</scope>
    <source>
        <strain evidence="1">Hyas-2018</strain>
    </source>
</reference>
<protein>
    <submittedName>
        <fullName evidence="1">Uncharacterized protein</fullName>
    </submittedName>
</protein>
<proteinExistence type="predicted"/>
<dbReference type="Proteomes" id="UP000821845">
    <property type="component" value="Chromosome 1"/>
</dbReference>
<evidence type="ECO:0000313" key="1">
    <source>
        <dbReference type="EMBL" id="KAH6948387.1"/>
    </source>
</evidence>
<organism evidence="1 2">
    <name type="scientific">Hyalomma asiaticum</name>
    <name type="common">Tick</name>
    <dbReference type="NCBI Taxonomy" id="266040"/>
    <lineage>
        <taxon>Eukaryota</taxon>
        <taxon>Metazoa</taxon>
        <taxon>Ecdysozoa</taxon>
        <taxon>Arthropoda</taxon>
        <taxon>Chelicerata</taxon>
        <taxon>Arachnida</taxon>
        <taxon>Acari</taxon>
        <taxon>Parasitiformes</taxon>
        <taxon>Ixodida</taxon>
        <taxon>Ixodoidea</taxon>
        <taxon>Ixodidae</taxon>
        <taxon>Hyalomminae</taxon>
        <taxon>Hyalomma</taxon>
    </lineage>
</organism>
<keyword evidence="2" id="KW-1185">Reference proteome</keyword>
<gene>
    <name evidence="1" type="ORF">HPB50_023894</name>
</gene>
<sequence length="251" mass="27804">MRFVCFHDPCQSVPRSSLSRRASSPRLFGGDELRPQGDSTTKAARIETYRISAARRPGNINTGQTTARARRTVVDVNTKEKLGPGELGEIRIKSPCCAVGYLNNPEASAALYDEEGFLKTGDIGYYDKQGLFYFTDRVKDIIKCMEEQVPPTYLEELLLQHEAVREVAVVGVQHADYGEAARAFVVLNDGYKPTDTLRNTLLNIVADQTTFKKHLHGGLEFATNIPISPTGKPLRAALKDAHVKRLQPSVQ</sequence>
<comment type="caution">
    <text evidence="1">The sequence shown here is derived from an EMBL/GenBank/DDBJ whole genome shotgun (WGS) entry which is preliminary data.</text>
</comment>
<name>A0ACB7TPX6_HYAAI</name>